<evidence type="ECO:0000256" key="4">
    <source>
        <dbReference type="ARBA" id="ARBA00022723"/>
    </source>
</evidence>
<sequence>MSTPSASPTRTAPPLRQSYAAAVPELSVPWRAEAMPDPRMVLLNQDLARELGLDPEHLRSPEGLALLTGATDLPTTAQAYGGHQFGSPNPHLGDGRALLLGDLVDTRGQQRDLHLKGSGRTPFSRAGDGRAPLRPMLREMVIGEALHALGIPTTRALAVLTTGERIQRHDPAPEQGALLVRVAASHLRVGTVQYAAWTQEPDVLASLVRYAIARHHPAAADAEVPALALLEAVAEAQASLLAQWMCAGFVHGVMNTDNMTLPGESIDFGPCAFLDVHDPRAVFSSIDRGGRYAYGNQPGIALWNLSRLAEALLPLIDAVPDAAVDAATAVLEGFEGAYRTAWSHRMRAKLGLREDAPEEQVLDLGAELLDLLAARGEDRTEFFRALAEGGGAADPALSAWEARRLALAGTSAAKRAASTARMLAANPVVIPRNHALDAALDAAEGGDLAPVERILEAVRDPFVRRPGLEDLETAPAGSPGFITYCGT</sequence>
<feature type="binding site" evidence="8">
    <location>
        <position position="128"/>
    </location>
    <ligand>
        <name>ATP</name>
        <dbReference type="ChEBI" id="CHEBI:30616"/>
    </ligand>
</feature>
<comment type="cofactor">
    <cofactor evidence="8">
        <name>Mg(2+)</name>
        <dbReference type="ChEBI" id="CHEBI:18420"/>
    </cofactor>
    <cofactor evidence="8">
        <name>Mn(2+)</name>
        <dbReference type="ChEBI" id="CHEBI:29035"/>
    </cofactor>
</comment>
<dbReference type="InterPro" id="IPR003846">
    <property type="entry name" value="SelO"/>
</dbReference>
<comment type="catalytic activity">
    <reaction evidence="8">
        <text>L-threonyl-[protein] + ATP = 3-O-(5'-adenylyl)-L-threonyl-[protein] + diphosphate</text>
        <dbReference type="Rhea" id="RHEA:54292"/>
        <dbReference type="Rhea" id="RHEA-COMP:11060"/>
        <dbReference type="Rhea" id="RHEA-COMP:13847"/>
        <dbReference type="ChEBI" id="CHEBI:30013"/>
        <dbReference type="ChEBI" id="CHEBI:30616"/>
        <dbReference type="ChEBI" id="CHEBI:33019"/>
        <dbReference type="ChEBI" id="CHEBI:138113"/>
        <dbReference type="EC" id="2.7.7.108"/>
    </reaction>
</comment>
<comment type="catalytic activity">
    <reaction evidence="8">
        <text>L-seryl-[protein] + UTP = O-(5'-uridylyl)-L-seryl-[protein] + diphosphate</text>
        <dbReference type="Rhea" id="RHEA:64604"/>
        <dbReference type="Rhea" id="RHEA-COMP:9863"/>
        <dbReference type="Rhea" id="RHEA-COMP:16635"/>
        <dbReference type="ChEBI" id="CHEBI:29999"/>
        <dbReference type="ChEBI" id="CHEBI:33019"/>
        <dbReference type="ChEBI" id="CHEBI:46398"/>
        <dbReference type="ChEBI" id="CHEBI:156051"/>
    </reaction>
</comment>
<evidence type="ECO:0000256" key="2">
    <source>
        <dbReference type="ARBA" id="ARBA00022679"/>
    </source>
</evidence>
<keyword evidence="2 8" id="KW-0808">Transferase</keyword>
<keyword evidence="4 8" id="KW-0479">Metal-binding</keyword>
<comment type="function">
    <text evidence="8">Nucleotidyltransferase involved in the post-translational modification of proteins. It can catalyze the addition of adenosine monophosphate (AMP) or uridine monophosphate (UMP) to a protein, resulting in modifications known as AMPylation and UMPylation.</text>
</comment>
<comment type="similarity">
    <text evidence="1 8">Belongs to the SELO family.</text>
</comment>
<dbReference type="PATRIC" id="fig|396014.3.peg.1559"/>
<dbReference type="RefSeq" id="WP_051486681.1">
    <property type="nucleotide sequence ID" value="NZ_KK069991.1"/>
</dbReference>
<dbReference type="HOGENOM" id="CLU_010245_4_1_11"/>
<evidence type="ECO:0000256" key="6">
    <source>
        <dbReference type="ARBA" id="ARBA00022840"/>
    </source>
</evidence>
<protein>
    <recommendedName>
        <fullName evidence="8">Protein nucleotidyltransferase YdiU</fullName>
        <ecNumber evidence="8">2.7.7.-</ecNumber>
    </recommendedName>
    <alternativeName>
        <fullName evidence="8">Protein adenylyltransferase YdiU</fullName>
        <ecNumber evidence="8">2.7.7.108</ecNumber>
    </alternativeName>
    <alternativeName>
        <fullName evidence="8">Protein uridylyltransferase YdiU</fullName>
        <ecNumber evidence="8">2.7.7.-</ecNumber>
    </alternativeName>
</protein>
<reference evidence="9 10" key="1">
    <citation type="submission" date="2014-02" db="EMBL/GenBank/DDBJ databases">
        <title>Genome sequence of Brachybacterium phenoliresistens strain W13A50.</title>
        <authorList>
            <person name="Wang X."/>
        </authorList>
    </citation>
    <scope>NUCLEOTIDE SEQUENCE [LARGE SCALE GENOMIC DNA]</scope>
    <source>
        <strain evidence="9 10">W13A50</strain>
    </source>
</reference>
<feature type="binding site" evidence="8">
    <location>
        <position position="95"/>
    </location>
    <ligand>
        <name>ATP</name>
        <dbReference type="ChEBI" id="CHEBI:30616"/>
    </ligand>
</feature>
<feature type="active site" description="Proton acceptor" evidence="8">
    <location>
        <position position="257"/>
    </location>
</feature>
<keyword evidence="8" id="KW-0464">Manganese</keyword>
<evidence type="ECO:0000313" key="9">
    <source>
        <dbReference type="EMBL" id="EWS81678.1"/>
    </source>
</evidence>
<dbReference type="EC" id="2.7.7.-" evidence="8"/>
<accession>Z9JUI0</accession>
<dbReference type="PANTHER" id="PTHR32057:SF14">
    <property type="entry name" value="PROTEIN ADENYLYLTRANSFERASE SELO, MITOCHONDRIAL"/>
    <property type="match status" value="1"/>
</dbReference>
<feature type="binding site" evidence="8">
    <location>
        <position position="258"/>
    </location>
    <ligand>
        <name>Mg(2+)</name>
        <dbReference type="ChEBI" id="CHEBI:18420"/>
    </ligand>
</feature>
<dbReference type="eggNOG" id="COG0397">
    <property type="taxonomic scope" value="Bacteria"/>
</dbReference>
<dbReference type="STRING" id="396014.BF93_16070"/>
<feature type="binding site" evidence="8">
    <location>
        <position position="116"/>
    </location>
    <ligand>
        <name>ATP</name>
        <dbReference type="ChEBI" id="CHEBI:30616"/>
    </ligand>
</feature>
<dbReference type="GO" id="GO:0000287">
    <property type="term" value="F:magnesium ion binding"/>
    <property type="evidence" value="ECO:0007669"/>
    <property type="project" value="UniProtKB-UniRule"/>
</dbReference>
<dbReference type="GO" id="GO:0070733">
    <property type="term" value="F:AMPylase activity"/>
    <property type="evidence" value="ECO:0007669"/>
    <property type="project" value="UniProtKB-EC"/>
</dbReference>
<feature type="binding site" evidence="8">
    <location>
        <position position="96"/>
    </location>
    <ligand>
        <name>ATP</name>
        <dbReference type="ChEBI" id="CHEBI:30616"/>
    </ligand>
</feature>
<dbReference type="GO" id="GO:0030145">
    <property type="term" value="F:manganese ion binding"/>
    <property type="evidence" value="ECO:0007669"/>
    <property type="project" value="UniProtKB-UniRule"/>
</dbReference>
<gene>
    <name evidence="8" type="primary">ydiU</name>
    <name evidence="8" type="synonym">selO</name>
    <name evidence="9" type="ORF">BF93_16070</name>
</gene>
<evidence type="ECO:0000313" key="10">
    <source>
        <dbReference type="Proteomes" id="UP000023067"/>
    </source>
</evidence>
<dbReference type="Pfam" id="PF02696">
    <property type="entry name" value="SelO"/>
    <property type="match status" value="1"/>
</dbReference>
<dbReference type="GO" id="GO:0005524">
    <property type="term" value="F:ATP binding"/>
    <property type="evidence" value="ECO:0007669"/>
    <property type="project" value="UniProtKB-UniRule"/>
</dbReference>
<keyword evidence="10" id="KW-1185">Reference proteome</keyword>
<feature type="binding site" evidence="8">
    <location>
        <position position="93"/>
    </location>
    <ligand>
        <name>ATP</name>
        <dbReference type="ChEBI" id="CHEBI:30616"/>
    </ligand>
</feature>
<dbReference type="NCBIfam" id="NF000658">
    <property type="entry name" value="PRK00029.1"/>
    <property type="match status" value="1"/>
</dbReference>
<comment type="caution">
    <text evidence="9">The sequence shown here is derived from an EMBL/GenBank/DDBJ whole genome shotgun (WGS) entry which is preliminary data.</text>
</comment>
<organism evidence="9 10">
    <name type="scientific">Brachybacterium phenoliresistens</name>
    <dbReference type="NCBI Taxonomy" id="396014"/>
    <lineage>
        <taxon>Bacteria</taxon>
        <taxon>Bacillati</taxon>
        <taxon>Actinomycetota</taxon>
        <taxon>Actinomycetes</taxon>
        <taxon>Micrococcales</taxon>
        <taxon>Dermabacteraceae</taxon>
        <taxon>Brachybacterium</taxon>
    </lineage>
</organism>
<dbReference type="HAMAP" id="MF_00692">
    <property type="entry name" value="SelO"/>
    <property type="match status" value="1"/>
</dbReference>
<feature type="binding site" evidence="8">
    <location>
        <position position="267"/>
    </location>
    <ligand>
        <name>ATP</name>
        <dbReference type="ChEBI" id="CHEBI:30616"/>
    </ligand>
</feature>
<feature type="binding site" evidence="8">
    <location>
        <position position="267"/>
    </location>
    <ligand>
        <name>Mg(2+)</name>
        <dbReference type="ChEBI" id="CHEBI:18420"/>
    </ligand>
</feature>
<feature type="binding site" evidence="8">
    <location>
        <position position="188"/>
    </location>
    <ligand>
        <name>ATP</name>
        <dbReference type="ChEBI" id="CHEBI:30616"/>
    </ligand>
</feature>
<dbReference type="EMBL" id="JDYK01000006">
    <property type="protein sequence ID" value="EWS81678.1"/>
    <property type="molecule type" value="Genomic_DNA"/>
</dbReference>
<comment type="catalytic activity">
    <reaction evidence="8">
        <text>L-histidyl-[protein] + UTP = N(tele)-(5'-uridylyl)-L-histidyl-[protein] + diphosphate</text>
        <dbReference type="Rhea" id="RHEA:83891"/>
        <dbReference type="Rhea" id="RHEA-COMP:9745"/>
        <dbReference type="Rhea" id="RHEA-COMP:20239"/>
        <dbReference type="ChEBI" id="CHEBI:29979"/>
        <dbReference type="ChEBI" id="CHEBI:33019"/>
        <dbReference type="ChEBI" id="CHEBI:46398"/>
        <dbReference type="ChEBI" id="CHEBI:233474"/>
    </reaction>
</comment>
<evidence type="ECO:0000256" key="7">
    <source>
        <dbReference type="ARBA" id="ARBA00022842"/>
    </source>
</evidence>
<name>Z9JUI0_9MICO</name>
<keyword evidence="5 8" id="KW-0547">Nucleotide-binding</keyword>
<dbReference type="EC" id="2.7.7.108" evidence="8"/>
<keyword evidence="6 8" id="KW-0067">ATP-binding</keyword>
<evidence type="ECO:0000256" key="8">
    <source>
        <dbReference type="HAMAP-Rule" id="MF_00692"/>
    </source>
</evidence>
<comment type="catalytic activity">
    <reaction evidence="8">
        <text>L-tyrosyl-[protein] + ATP = O-(5'-adenylyl)-L-tyrosyl-[protein] + diphosphate</text>
        <dbReference type="Rhea" id="RHEA:54288"/>
        <dbReference type="Rhea" id="RHEA-COMP:10136"/>
        <dbReference type="Rhea" id="RHEA-COMP:13846"/>
        <dbReference type="ChEBI" id="CHEBI:30616"/>
        <dbReference type="ChEBI" id="CHEBI:33019"/>
        <dbReference type="ChEBI" id="CHEBI:46858"/>
        <dbReference type="ChEBI" id="CHEBI:83624"/>
        <dbReference type="EC" id="2.7.7.108"/>
    </reaction>
</comment>
<proteinExistence type="inferred from homology"/>
<comment type="catalytic activity">
    <reaction evidence="8">
        <text>L-seryl-[protein] + ATP = 3-O-(5'-adenylyl)-L-seryl-[protein] + diphosphate</text>
        <dbReference type="Rhea" id="RHEA:58120"/>
        <dbReference type="Rhea" id="RHEA-COMP:9863"/>
        <dbReference type="Rhea" id="RHEA-COMP:15073"/>
        <dbReference type="ChEBI" id="CHEBI:29999"/>
        <dbReference type="ChEBI" id="CHEBI:30616"/>
        <dbReference type="ChEBI" id="CHEBI:33019"/>
        <dbReference type="ChEBI" id="CHEBI:142516"/>
        <dbReference type="EC" id="2.7.7.108"/>
    </reaction>
</comment>
<feature type="binding site" evidence="8">
    <location>
        <position position="129"/>
    </location>
    <ligand>
        <name>ATP</name>
        <dbReference type="ChEBI" id="CHEBI:30616"/>
    </ligand>
</feature>
<keyword evidence="7 8" id="KW-0460">Magnesium</keyword>
<evidence type="ECO:0000256" key="5">
    <source>
        <dbReference type="ARBA" id="ARBA00022741"/>
    </source>
</evidence>
<dbReference type="PANTHER" id="PTHR32057">
    <property type="entry name" value="PROTEIN ADENYLYLTRANSFERASE SELO, MITOCHONDRIAL"/>
    <property type="match status" value="1"/>
</dbReference>
<comment type="catalytic activity">
    <reaction evidence="8">
        <text>L-tyrosyl-[protein] + UTP = O-(5'-uridylyl)-L-tyrosyl-[protein] + diphosphate</text>
        <dbReference type="Rhea" id="RHEA:83887"/>
        <dbReference type="Rhea" id="RHEA-COMP:10136"/>
        <dbReference type="Rhea" id="RHEA-COMP:20238"/>
        <dbReference type="ChEBI" id="CHEBI:33019"/>
        <dbReference type="ChEBI" id="CHEBI:46398"/>
        <dbReference type="ChEBI" id="CHEBI:46858"/>
        <dbReference type="ChEBI" id="CHEBI:90602"/>
    </reaction>
</comment>
<dbReference type="Proteomes" id="UP000023067">
    <property type="component" value="Unassembled WGS sequence"/>
</dbReference>
<evidence type="ECO:0000256" key="3">
    <source>
        <dbReference type="ARBA" id="ARBA00022695"/>
    </source>
</evidence>
<evidence type="ECO:0000256" key="1">
    <source>
        <dbReference type="ARBA" id="ARBA00009747"/>
    </source>
</evidence>
<keyword evidence="3 8" id="KW-0548">Nucleotidyltransferase</keyword>
<feature type="binding site" evidence="8">
    <location>
        <position position="181"/>
    </location>
    <ligand>
        <name>ATP</name>
        <dbReference type="ChEBI" id="CHEBI:30616"/>
    </ligand>
</feature>
<dbReference type="AlphaFoldDB" id="Z9JUI0"/>